<evidence type="ECO:0000313" key="7">
    <source>
        <dbReference type="Proteomes" id="UP001201873"/>
    </source>
</evidence>
<dbReference type="CDD" id="cd06127">
    <property type="entry name" value="DEDDh"/>
    <property type="match status" value="1"/>
</dbReference>
<sequence>MVILEDPEFRAHTFVVLDFEALTPKGRPAEPTEVAAAAGSFRTGRWVETGRFSSLIRPPDDVPVTRFDVEQTGLTEEVLRTQAPAAQVMASLDGRLTAPPYRLVAHHAPTEAGLIARQHEHCPRLAATPLLCTVRLARIAYPELPSHSLNAVLHHLGIPLPADRHRALPDVEVTVAVFARLLADAAAAGHWSTLADLDRLGGLPPRHPPPGPADAAVQPSLF</sequence>
<dbReference type="SMART" id="SM00479">
    <property type="entry name" value="EXOIII"/>
    <property type="match status" value="1"/>
</dbReference>
<protein>
    <submittedName>
        <fullName evidence="6">3'-5' exonuclease</fullName>
    </submittedName>
</protein>
<evidence type="ECO:0000259" key="5">
    <source>
        <dbReference type="SMART" id="SM00479"/>
    </source>
</evidence>
<dbReference type="Gene3D" id="3.30.420.10">
    <property type="entry name" value="Ribonuclease H-like superfamily/Ribonuclease H"/>
    <property type="match status" value="1"/>
</dbReference>
<evidence type="ECO:0000256" key="3">
    <source>
        <dbReference type="ARBA" id="ARBA00022839"/>
    </source>
</evidence>
<dbReference type="InterPro" id="IPR036397">
    <property type="entry name" value="RNaseH_sf"/>
</dbReference>
<proteinExistence type="predicted"/>
<comment type="caution">
    <text evidence="6">The sequence shown here is derived from an EMBL/GenBank/DDBJ whole genome shotgun (WGS) entry which is preliminary data.</text>
</comment>
<keyword evidence="7" id="KW-1185">Reference proteome</keyword>
<feature type="region of interest" description="Disordered" evidence="4">
    <location>
        <begin position="202"/>
        <end position="222"/>
    </location>
</feature>
<name>A0ABT0K3D8_9ACTN</name>
<feature type="domain" description="Exonuclease" evidence="5">
    <location>
        <begin position="13"/>
        <end position="187"/>
    </location>
</feature>
<accession>A0ABT0K3D8</accession>
<dbReference type="InterPro" id="IPR012337">
    <property type="entry name" value="RNaseH-like_sf"/>
</dbReference>
<evidence type="ECO:0000256" key="1">
    <source>
        <dbReference type="ARBA" id="ARBA00022722"/>
    </source>
</evidence>
<reference evidence="6 7" key="1">
    <citation type="submission" date="2022-04" db="EMBL/GenBank/DDBJ databases">
        <title>Genome diversity in the genus Frankia.</title>
        <authorList>
            <person name="Carlos-Shanley C."/>
            <person name="Hahn D."/>
        </authorList>
    </citation>
    <scope>NUCLEOTIDE SEQUENCE [LARGE SCALE GENOMIC DNA]</scope>
    <source>
        <strain evidence="6 7">Ag45/Mut15</strain>
    </source>
</reference>
<gene>
    <name evidence="6" type="ORF">MXD59_21315</name>
</gene>
<dbReference type="EMBL" id="JALKFT010000030">
    <property type="protein sequence ID" value="MCK9878278.1"/>
    <property type="molecule type" value="Genomic_DNA"/>
</dbReference>
<dbReference type="PANTHER" id="PTHR30231">
    <property type="entry name" value="DNA POLYMERASE III SUBUNIT EPSILON"/>
    <property type="match status" value="1"/>
</dbReference>
<evidence type="ECO:0000256" key="4">
    <source>
        <dbReference type="SAM" id="MobiDB-lite"/>
    </source>
</evidence>
<evidence type="ECO:0000313" key="6">
    <source>
        <dbReference type="EMBL" id="MCK9878278.1"/>
    </source>
</evidence>
<keyword evidence="1" id="KW-0540">Nuclease</keyword>
<dbReference type="RefSeq" id="WP_248826405.1">
    <property type="nucleotide sequence ID" value="NZ_JALKFT010000030.1"/>
</dbReference>
<keyword evidence="2" id="KW-0378">Hydrolase</keyword>
<dbReference type="GO" id="GO:0004527">
    <property type="term" value="F:exonuclease activity"/>
    <property type="evidence" value="ECO:0007669"/>
    <property type="project" value="UniProtKB-KW"/>
</dbReference>
<dbReference type="Proteomes" id="UP001201873">
    <property type="component" value="Unassembled WGS sequence"/>
</dbReference>
<dbReference type="Pfam" id="PF00929">
    <property type="entry name" value="RNase_T"/>
    <property type="match status" value="1"/>
</dbReference>
<dbReference type="SUPFAM" id="SSF53098">
    <property type="entry name" value="Ribonuclease H-like"/>
    <property type="match status" value="1"/>
</dbReference>
<organism evidence="6 7">
    <name type="scientific">Frankia umida</name>
    <dbReference type="NCBI Taxonomy" id="573489"/>
    <lineage>
        <taxon>Bacteria</taxon>
        <taxon>Bacillati</taxon>
        <taxon>Actinomycetota</taxon>
        <taxon>Actinomycetes</taxon>
        <taxon>Frankiales</taxon>
        <taxon>Frankiaceae</taxon>
        <taxon>Frankia</taxon>
    </lineage>
</organism>
<dbReference type="InterPro" id="IPR013520">
    <property type="entry name" value="Ribonucl_H"/>
</dbReference>
<evidence type="ECO:0000256" key="2">
    <source>
        <dbReference type="ARBA" id="ARBA00022801"/>
    </source>
</evidence>
<keyword evidence="3 6" id="KW-0269">Exonuclease</keyword>
<dbReference type="PANTHER" id="PTHR30231:SF4">
    <property type="entry name" value="PROTEIN NEN2"/>
    <property type="match status" value="1"/>
</dbReference>